<organism evidence="1 2">
    <name type="scientific">Melipona quadrifasciata</name>
    <dbReference type="NCBI Taxonomy" id="166423"/>
    <lineage>
        <taxon>Eukaryota</taxon>
        <taxon>Metazoa</taxon>
        <taxon>Ecdysozoa</taxon>
        <taxon>Arthropoda</taxon>
        <taxon>Hexapoda</taxon>
        <taxon>Insecta</taxon>
        <taxon>Pterygota</taxon>
        <taxon>Neoptera</taxon>
        <taxon>Endopterygota</taxon>
        <taxon>Hymenoptera</taxon>
        <taxon>Apocrita</taxon>
        <taxon>Aculeata</taxon>
        <taxon>Apoidea</taxon>
        <taxon>Anthophila</taxon>
        <taxon>Apidae</taxon>
        <taxon>Melipona</taxon>
    </lineage>
</organism>
<accession>A0A0M9A7L0</accession>
<reference evidence="1 2" key="1">
    <citation type="submission" date="2015-07" db="EMBL/GenBank/DDBJ databases">
        <title>The genome of Melipona quadrifasciata.</title>
        <authorList>
            <person name="Pan H."/>
            <person name="Kapheim K."/>
        </authorList>
    </citation>
    <scope>NUCLEOTIDE SEQUENCE [LARGE SCALE GENOMIC DNA]</scope>
    <source>
        <strain evidence="1">0111107301</strain>
        <tissue evidence="1">Whole body</tissue>
    </source>
</reference>
<sequence>MKFYHIYLDLNKFSKRKMKSVKIGADGSDSLPQTFVRLTGHPPSGIPHIACLTLEIECRISMTHVHYLILHDSTLLTKCKNKIESEKSSNEEVASFTRRVISRIPSNSDSDDEESYASEDLEEMLKELAIAEEEELNNDANMINSTSCTSFNILDLSRVRFSDLVTKTPNGPAIPIKGIIEHWFPVAQ</sequence>
<evidence type="ECO:0000313" key="2">
    <source>
        <dbReference type="Proteomes" id="UP000053105"/>
    </source>
</evidence>
<dbReference type="EMBL" id="KQ435719">
    <property type="protein sequence ID" value="KOX78875.1"/>
    <property type="molecule type" value="Genomic_DNA"/>
</dbReference>
<dbReference type="AlphaFoldDB" id="A0A0M9A7L0"/>
<proteinExistence type="predicted"/>
<protein>
    <submittedName>
        <fullName evidence="1">Uncharacterized protein</fullName>
    </submittedName>
</protein>
<dbReference type="Proteomes" id="UP000053105">
    <property type="component" value="Unassembled WGS sequence"/>
</dbReference>
<gene>
    <name evidence="1" type="ORF">WN51_08634</name>
</gene>
<evidence type="ECO:0000313" key="1">
    <source>
        <dbReference type="EMBL" id="KOX78875.1"/>
    </source>
</evidence>
<keyword evidence="2" id="KW-1185">Reference proteome</keyword>
<name>A0A0M9A7L0_9HYME</name>